<dbReference type="InterPro" id="IPR029058">
    <property type="entry name" value="AB_hydrolase_fold"/>
</dbReference>
<dbReference type="PANTHER" id="PTHR22946:SF9">
    <property type="entry name" value="POLYKETIDE TRANSFERASE AF380"/>
    <property type="match status" value="1"/>
</dbReference>
<protein>
    <submittedName>
        <fullName evidence="4">Alpha/beta fold hydrolase</fullName>
    </submittedName>
</protein>
<dbReference type="Proteomes" id="UP000321039">
    <property type="component" value="Unassembled WGS sequence"/>
</dbReference>
<dbReference type="Pfam" id="PF12697">
    <property type="entry name" value="Abhydrolase_6"/>
    <property type="match status" value="1"/>
</dbReference>
<dbReference type="Gene3D" id="3.40.50.1820">
    <property type="entry name" value="alpha/beta hydrolase"/>
    <property type="match status" value="1"/>
</dbReference>
<evidence type="ECO:0000256" key="2">
    <source>
        <dbReference type="ARBA" id="ARBA00038115"/>
    </source>
</evidence>
<dbReference type="AlphaFoldDB" id="A0A5C9A3U0"/>
<evidence type="ECO:0000256" key="1">
    <source>
        <dbReference type="ARBA" id="ARBA00022801"/>
    </source>
</evidence>
<proteinExistence type="inferred from homology"/>
<dbReference type="GO" id="GO:0052689">
    <property type="term" value="F:carboxylic ester hydrolase activity"/>
    <property type="evidence" value="ECO:0007669"/>
    <property type="project" value="UniProtKB-ARBA"/>
</dbReference>
<keyword evidence="1 4" id="KW-0378">Hydrolase</keyword>
<sequence>MYIATGPGPHPTVVLLHGIPGTEKNLDLAQVLRRAGFNVLFFHYRGAWGAEGDYSILTVDDDALAALAFLRQDEVAARYRVDRSKLSLLGHSLGGYTALKAGSQDPNLVCVAAMAPANFGLDAEGLERDDPEALGLLDYADSLFMLANFDGPRLRQQLQAVPAQELDTTRFGPGLAGKQVFLVVGEQDAVTPKATIFRPIVDAYGKVSGLSLHSRVLPGDHSFSRSRIALARQLLAWFEAGCR</sequence>
<comment type="similarity">
    <text evidence="2">Belongs to the AB hydrolase superfamily. FUS2 hydrolase family.</text>
</comment>
<keyword evidence="5" id="KW-1185">Reference proteome</keyword>
<evidence type="ECO:0000259" key="3">
    <source>
        <dbReference type="Pfam" id="PF12697"/>
    </source>
</evidence>
<dbReference type="SUPFAM" id="SSF53474">
    <property type="entry name" value="alpha/beta-Hydrolases"/>
    <property type="match status" value="1"/>
</dbReference>
<dbReference type="EMBL" id="VRZA01000003">
    <property type="protein sequence ID" value="TXS94297.1"/>
    <property type="molecule type" value="Genomic_DNA"/>
</dbReference>
<feature type="domain" description="AB hydrolase-1" evidence="3">
    <location>
        <begin position="13"/>
        <end position="196"/>
    </location>
</feature>
<dbReference type="InterPro" id="IPR000073">
    <property type="entry name" value="AB_hydrolase_1"/>
</dbReference>
<dbReference type="PANTHER" id="PTHR22946">
    <property type="entry name" value="DIENELACTONE HYDROLASE DOMAIN-CONTAINING PROTEIN-RELATED"/>
    <property type="match status" value="1"/>
</dbReference>
<comment type="caution">
    <text evidence="4">The sequence shown here is derived from an EMBL/GenBank/DDBJ whole genome shotgun (WGS) entry which is preliminary data.</text>
</comment>
<dbReference type="InterPro" id="IPR050261">
    <property type="entry name" value="FrsA_esterase"/>
</dbReference>
<evidence type="ECO:0000313" key="4">
    <source>
        <dbReference type="EMBL" id="TXS94297.1"/>
    </source>
</evidence>
<name>A0A5C9A3U0_9GAMM</name>
<organism evidence="4 5">
    <name type="scientific">Parahaliea maris</name>
    <dbReference type="NCBI Taxonomy" id="2716870"/>
    <lineage>
        <taxon>Bacteria</taxon>
        <taxon>Pseudomonadati</taxon>
        <taxon>Pseudomonadota</taxon>
        <taxon>Gammaproteobacteria</taxon>
        <taxon>Cellvibrionales</taxon>
        <taxon>Halieaceae</taxon>
        <taxon>Parahaliea</taxon>
    </lineage>
</organism>
<evidence type="ECO:0000313" key="5">
    <source>
        <dbReference type="Proteomes" id="UP000321039"/>
    </source>
</evidence>
<gene>
    <name evidence="4" type="ORF">FV139_09530</name>
</gene>
<accession>A0A5C9A3U0</accession>
<reference evidence="4 5" key="1">
    <citation type="submission" date="2019-08" db="EMBL/GenBank/DDBJ databases">
        <title>Parahaliea maris sp. nov., isolated from the surface seawater.</title>
        <authorList>
            <person name="Liu Y."/>
        </authorList>
    </citation>
    <scope>NUCLEOTIDE SEQUENCE [LARGE SCALE GENOMIC DNA]</scope>
    <source>
        <strain evidence="4 5">HSLHS9</strain>
    </source>
</reference>